<dbReference type="SUPFAM" id="SSF55874">
    <property type="entry name" value="ATPase domain of HSP90 chaperone/DNA topoisomerase II/histidine kinase"/>
    <property type="match status" value="1"/>
</dbReference>
<dbReference type="PROSITE" id="PS50110">
    <property type="entry name" value="RESPONSE_REGULATORY"/>
    <property type="match status" value="1"/>
</dbReference>
<evidence type="ECO:0000256" key="7">
    <source>
        <dbReference type="ARBA" id="ARBA00022840"/>
    </source>
</evidence>
<dbReference type="Pfam" id="PF07568">
    <property type="entry name" value="HisKA_2"/>
    <property type="match status" value="1"/>
</dbReference>
<dbReference type="PANTHER" id="PTHR41523:SF8">
    <property type="entry name" value="ETHYLENE RESPONSE SENSOR PROTEIN"/>
    <property type="match status" value="1"/>
</dbReference>
<dbReference type="EMBL" id="JAEQNC010000001">
    <property type="protein sequence ID" value="MBL0370640.1"/>
    <property type="molecule type" value="Genomic_DNA"/>
</dbReference>
<dbReference type="InterPro" id="IPR005467">
    <property type="entry name" value="His_kinase_dom"/>
</dbReference>
<dbReference type="Gene3D" id="3.30.450.20">
    <property type="entry name" value="PAS domain"/>
    <property type="match status" value="1"/>
</dbReference>
<organism evidence="12 13">
    <name type="scientific">Rhizobium setariae</name>
    <dbReference type="NCBI Taxonomy" id="2801340"/>
    <lineage>
        <taxon>Bacteria</taxon>
        <taxon>Pseudomonadati</taxon>
        <taxon>Pseudomonadota</taxon>
        <taxon>Alphaproteobacteria</taxon>
        <taxon>Hyphomicrobiales</taxon>
        <taxon>Rhizobiaceae</taxon>
        <taxon>Rhizobium/Agrobacterium group</taxon>
        <taxon>Rhizobium</taxon>
    </lineage>
</organism>
<dbReference type="InterPro" id="IPR011006">
    <property type="entry name" value="CheY-like_superfamily"/>
</dbReference>
<feature type="domain" description="Histidine kinase" evidence="10">
    <location>
        <begin position="150"/>
        <end position="344"/>
    </location>
</feature>
<sequence>MTKKLLYIDDDFGLVRLAQKAFDRAGYEVVHASDPEMGLVRLAEGDISGIILDHYLQSYTGLSFLEELNRRGIPTPVVYVTGSSEAKIAIEALKAGAADYVIKTVGDEFWPLLLNSIEQALENAELRAARQLAEQEILAAKERAEILLAEVNHRVANSLALVAALIRLQVSTTEDAAVKNALAETQARISAIAGMHRSLYTSDDVRSVDMNRYLSALVSDIAQTMSKDGQELNIECSLDSIAVSSDRAVSAGMIVTELLTNAIKYAYPDGAAGAIRVKLERIRDSEALLVVEDDGAGYNVDSPAQGTGLGSRIVASMAKSIGDGIRYVPLESGTRAEVHLSLHP</sequence>
<dbReference type="InterPro" id="IPR003594">
    <property type="entry name" value="HATPase_dom"/>
</dbReference>
<evidence type="ECO:0000259" key="10">
    <source>
        <dbReference type="PROSITE" id="PS50109"/>
    </source>
</evidence>
<evidence type="ECO:0000313" key="13">
    <source>
        <dbReference type="Proteomes" id="UP000633219"/>
    </source>
</evidence>
<protein>
    <recommendedName>
        <fullName evidence="2">histidine kinase</fullName>
        <ecNumber evidence="2">2.7.13.3</ecNumber>
    </recommendedName>
</protein>
<evidence type="ECO:0000259" key="11">
    <source>
        <dbReference type="PROSITE" id="PS50110"/>
    </source>
</evidence>
<evidence type="ECO:0000256" key="1">
    <source>
        <dbReference type="ARBA" id="ARBA00000085"/>
    </source>
</evidence>
<dbReference type="Pfam" id="PF00072">
    <property type="entry name" value="Response_reg"/>
    <property type="match status" value="1"/>
</dbReference>
<feature type="coiled-coil region" evidence="9">
    <location>
        <begin position="114"/>
        <end position="150"/>
    </location>
</feature>
<dbReference type="GO" id="GO:0000160">
    <property type="term" value="P:phosphorelay signal transduction system"/>
    <property type="evidence" value="ECO:0007669"/>
    <property type="project" value="InterPro"/>
</dbReference>
<dbReference type="SUPFAM" id="SSF52172">
    <property type="entry name" value="CheY-like"/>
    <property type="match status" value="1"/>
</dbReference>
<comment type="catalytic activity">
    <reaction evidence="1">
        <text>ATP + protein L-histidine = ADP + protein N-phospho-L-histidine.</text>
        <dbReference type="EC" id="2.7.13.3"/>
    </reaction>
</comment>
<dbReference type="RefSeq" id="WP_201651969.1">
    <property type="nucleotide sequence ID" value="NZ_JAEQNC010000001.1"/>
</dbReference>
<evidence type="ECO:0000256" key="3">
    <source>
        <dbReference type="ARBA" id="ARBA00022553"/>
    </source>
</evidence>
<keyword evidence="9" id="KW-0175">Coiled coil</keyword>
<keyword evidence="4" id="KW-0808">Transferase</keyword>
<dbReference type="CDD" id="cd00156">
    <property type="entry name" value="REC"/>
    <property type="match status" value="1"/>
</dbReference>
<evidence type="ECO:0000313" key="12">
    <source>
        <dbReference type="EMBL" id="MBL0370640.1"/>
    </source>
</evidence>
<gene>
    <name evidence="12" type="ORF">JJB09_01240</name>
</gene>
<evidence type="ECO:0000256" key="6">
    <source>
        <dbReference type="ARBA" id="ARBA00022777"/>
    </source>
</evidence>
<keyword evidence="7" id="KW-0067">ATP-binding</keyword>
<accession>A0A937CJ17</accession>
<proteinExistence type="predicted"/>
<keyword evidence="5" id="KW-0547">Nucleotide-binding</keyword>
<dbReference type="SMART" id="SM00387">
    <property type="entry name" value="HATPase_c"/>
    <property type="match status" value="1"/>
</dbReference>
<dbReference type="AlphaFoldDB" id="A0A937CJ17"/>
<dbReference type="Proteomes" id="UP000633219">
    <property type="component" value="Unassembled WGS sequence"/>
</dbReference>
<dbReference type="Gene3D" id="3.30.565.10">
    <property type="entry name" value="Histidine kinase-like ATPase, C-terminal domain"/>
    <property type="match status" value="1"/>
</dbReference>
<feature type="domain" description="Response regulatory" evidence="11">
    <location>
        <begin position="4"/>
        <end position="118"/>
    </location>
</feature>
<feature type="modified residue" description="4-aspartylphosphate" evidence="8">
    <location>
        <position position="53"/>
    </location>
</feature>
<evidence type="ECO:0000256" key="4">
    <source>
        <dbReference type="ARBA" id="ARBA00022679"/>
    </source>
</evidence>
<dbReference type="SMART" id="SM00448">
    <property type="entry name" value="REC"/>
    <property type="match status" value="1"/>
</dbReference>
<reference evidence="12" key="1">
    <citation type="submission" date="2021-01" db="EMBL/GenBank/DDBJ databases">
        <title>Rhizobium sp. strain KVB221 16S ribosomal RNA gene Genome sequencing and assembly.</title>
        <authorList>
            <person name="Kang M."/>
        </authorList>
    </citation>
    <scope>NUCLEOTIDE SEQUENCE</scope>
    <source>
        <strain evidence="12">KVB221</strain>
    </source>
</reference>
<dbReference type="Gene3D" id="3.40.50.2300">
    <property type="match status" value="1"/>
</dbReference>
<name>A0A937CJ17_9HYPH</name>
<dbReference type="Pfam" id="PF02518">
    <property type="entry name" value="HATPase_c"/>
    <property type="match status" value="1"/>
</dbReference>
<dbReference type="GO" id="GO:0004673">
    <property type="term" value="F:protein histidine kinase activity"/>
    <property type="evidence" value="ECO:0007669"/>
    <property type="project" value="UniProtKB-EC"/>
</dbReference>
<evidence type="ECO:0000256" key="8">
    <source>
        <dbReference type="PROSITE-ProRule" id="PRU00169"/>
    </source>
</evidence>
<dbReference type="EC" id="2.7.13.3" evidence="2"/>
<dbReference type="GO" id="GO:0005524">
    <property type="term" value="F:ATP binding"/>
    <property type="evidence" value="ECO:0007669"/>
    <property type="project" value="UniProtKB-KW"/>
</dbReference>
<keyword evidence="3 8" id="KW-0597">Phosphoprotein</keyword>
<keyword evidence="13" id="KW-1185">Reference proteome</keyword>
<dbReference type="InterPro" id="IPR011495">
    <property type="entry name" value="Sig_transdc_His_kin_sub2_dim/P"/>
</dbReference>
<evidence type="ECO:0000256" key="2">
    <source>
        <dbReference type="ARBA" id="ARBA00012438"/>
    </source>
</evidence>
<keyword evidence="6" id="KW-0418">Kinase</keyword>
<dbReference type="PANTHER" id="PTHR41523">
    <property type="entry name" value="TWO-COMPONENT SYSTEM SENSOR PROTEIN"/>
    <property type="match status" value="1"/>
</dbReference>
<dbReference type="InterPro" id="IPR036890">
    <property type="entry name" value="HATPase_C_sf"/>
</dbReference>
<evidence type="ECO:0000256" key="5">
    <source>
        <dbReference type="ARBA" id="ARBA00022741"/>
    </source>
</evidence>
<comment type="caution">
    <text evidence="12">The sequence shown here is derived from an EMBL/GenBank/DDBJ whole genome shotgun (WGS) entry which is preliminary data.</text>
</comment>
<dbReference type="InterPro" id="IPR001789">
    <property type="entry name" value="Sig_transdc_resp-reg_receiver"/>
</dbReference>
<dbReference type="PROSITE" id="PS50109">
    <property type="entry name" value="HIS_KIN"/>
    <property type="match status" value="1"/>
</dbReference>
<evidence type="ECO:0000256" key="9">
    <source>
        <dbReference type="SAM" id="Coils"/>
    </source>
</evidence>